<keyword evidence="2" id="KW-1133">Transmembrane helix</keyword>
<dbReference type="EMBL" id="ASPP01008319">
    <property type="protein sequence ID" value="ETO25723.1"/>
    <property type="molecule type" value="Genomic_DNA"/>
</dbReference>
<keyword evidence="2" id="KW-0812">Transmembrane</keyword>
<accession>X6NIJ2</accession>
<reference evidence="3 4" key="1">
    <citation type="journal article" date="2013" name="Curr. Biol.">
        <title>The Genome of the Foraminiferan Reticulomyxa filosa.</title>
        <authorList>
            <person name="Glockner G."/>
            <person name="Hulsmann N."/>
            <person name="Schleicher M."/>
            <person name="Noegel A.A."/>
            <person name="Eichinger L."/>
            <person name="Gallinger C."/>
            <person name="Pawlowski J."/>
            <person name="Sierra R."/>
            <person name="Euteneuer U."/>
            <person name="Pillet L."/>
            <person name="Moustafa A."/>
            <person name="Platzer M."/>
            <person name="Groth M."/>
            <person name="Szafranski K."/>
            <person name="Schliwa M."/>
        </authorList>
    </citation>
    <scope>NUCLEOTIDE SEQUENCE [LARGE SCALE GENOMIC DNA]</scope>
</reference>
<evidence type="ECO:0000256" key="1">
    <source>
        <dbReference type="SAM" id="Coils"/>
    </source>
</evidence>
<feature type="coiled-coil region" evidence="1">
    <location>
        <begin position="61"/>
        <end position="120"/>
    </location>
</feature>
<dbReference type="Proteomes" id="UP000023152">
    <property type="component" value="Unassembled WGS sequence"/>
</dbReference>
<keyword evidence="2" id="KW-0472">Membrane</keyword>
<evidence type="ECO:0000313" key="3">
    <source>
        <dbReference type="EMBL" id="ETO25723.1"/>
    </source>
</evidence>
<feature type="transmembrane region" description="Helical" evidence="2">
    <location>
        <begin position="22"/>
        <end position="40"/>
    </location>
</feature>
<keyword evidence="4" id="KW-1185">Reference proteome</keyword>
<proteinExistence type="predicted"/>
<comment type="caution">
    <text evidence="3">The sequence shown here is derived from an EMBL/GenBank/DDBJ whole genome shotgun (WGS) entry which is preliminary data.</text>
</comment>
<gene>
    <name evidence="3" type="ORF">RFI_11409</name>
</gene>
<protein>
    <submittedName>
        <fullName evidence="3">Uncharacterized protein</fullName>
    </submittedName>
</protein>
<evidence type="ECO:0000313" key="4">
    <source>
        <dbReference type="Proteomes" id="UP000023152"/>
    </source>
</evidence>
<sequence>MQQEMGQMKEKYELQLRGVEGILVNNGTEYFAVIYFFSFIQKKKKGSLKKKENVNKPGITNTELEKVKNEMEENLRRYQQQQIEQQRLQKSFEILKLEKASEMQEMLIRTNEQLAKKEDELLRLRWTVQV</sequence>
<organism evidence="3 4">
    <name type="scientific">Reticulomyxa filosa</name>
    <dbReference type="NCBI Taxonomy" id="46433"/>
    <lineage>
        <taxon>Eukaryota</taxon>
        <taxon>Sar</taxon>
        <taxon>Rhizaria</taxon>
        <taxon>Retaria</taxon>
        <taxon>Foraminifera</taxon>
        <taxon>Monothalamids</taxon>
        <taxon>Reticulomyxidae</taxon>
        <taxon>Reticulomyxa</taxon>
    </lineage>
</organism>
<keyword evidence="1" id="KW-0175">Coiled coil</keyword>
<evidence type="ECO:0000256" key="2">
    <source>
        <dbReference type="SAM" id="Phobius"/>
    </source>
</evidence>
<dbReference type="AlphaFoldDB" id="X6NIJ2"/>
<name>X6NIJ2_RETFI</name>